<dbReference type="EMBL" id="QGNW01001088">
    <property type="protein sequence ID" value="RVW56289.1"/>
    <property type="molecule type" value="Genomic_DNA"/>
</dbReference>
<gene>
    <name evidence="1" type="primary">VvCHDh000075_1</name>
    <name evidence="1" type="ORF">CK203_111211</name>
</gene>
<evidence type="ECO:0000313" key="1">
    <source>
        <dbReference type="EMBL" id="RVW56289.1"/>
    </source>
</evidence>
<dbReference type="Proteomes" id="UP000288805">
    <property type="component" value="Unassembled WGS sequence"/>
</dbReference>
<comment type="caution">
    <text evidence="1">The sequence shown here is derived from an EMBL/GenBank/DDBJ whole genome shotgun (WGS) entry which is preliminary data.</text>
</comment>
<proteinExistence type="predicted"/>
<organism evidence="1 2">
    <name type="scientific">Vitis vinifera</name>
    <name type="common">Grape</name>
    <dbReference type="NCBI Taxonomy" id="29760"/>
    <lineage>
        <taxon>Eukaryota</taxon>
        <taxon>Viridiplantae</taxon>
        <taxon>Streptophyta</taxon>
        <taxon>Embryophyta</taxon>
        <taxon>Tracheophyta</taxon>
        <taxon>Spermatophyta</taxon>
        <taxon>Magnoliopsida</taxon>
        <taxon>eudicotyledons</taxon>
        <taxon>Gunneridae</taxon>
        <taxon>Pentapetalae</taxon>
        <taxon>rosids</taxon>
        <taxon>Vitales</taxon>
        <taxon>Vitaceae</taxon>
        <taxon>Viteae</taxon>
        <taxon>Vitis</taxon>
    </lineage>
</organism>
<dbReference type="OrthoDB" id="745247at2759"/>
<protein>
    <submittedName>
        <fullName evidence="1">Uncharacterized protein</fullName>
    </submittedName>
</protein>
<dbReference type="GO" id="GO:0045488">
    <property type="term" value="P:pectin metabolic process"/>
    <property type="evidence" value="ECO:0007669"/>
    <property type="project" value="InterPro"/>
</dbReference>
<accession>A0A438F8K1</accession>
<dbReference type="GO" id="GO:0008168">
    <property type="term" value="F:methyltransferase activity"/>
    <property type="evidence" value="ECO:0007669"/>
    <property type="project" value="InterPro"/>
</dbReference>
<evidence type="ECO:0000313" key="2">
    <source>
        <dbReference type="Proteomes" id="UP000288805"/>
    </source>
</evidence>
<dbReference type="PANTHER" id="PTHR34208:SF18">
    <property type="entry name" value="PECTIN METHYLESTERASE CGR3-RELATED"/>
    <property type="match status" value="1"/>
</dbReference>
<sequence length="104" mass="12097">MSKEGNKSISVIKEGYKSISVIIYMLWLYKNIWHLGFPGQQRAKVSEVSKFGRPAKLRSSSWWVRYFVQTSLEENEAAIKKFEPAITKSSYNPSCQIFHLKSYN</sequence>
<name>A0A438F8K1_VITVI</name>
<dbReference type="PANTHER" id="PTHR34208">
    <property type="entry name" value="S-ADENOSYL-L-METHIONINE-DEPENDENT METHYLTRANSFERASE-RELATED"/>
    <property type="match status" value="1"/>
</dbReference>
<dbReference type="AlphaFoldDB" id="A0A438F8K1"/>
<dbReference type="InterPro" id="IPR044689">
    <property type="entry name" value="CGR2/3"/>
</dbReference>
<reference evidence="1 2" key="1">
    <citation type="journal article" date="2018" name="PLoS Genet.">
        <title>Population sequencing reveals clonal diversity and ancestral inbreeding in the grapevine cultivar Chardonnay.</title>
        <authorList>
            <person name="Roach M.J."/>
            <person name="Johnson D.L."/>
            <person name="Bohlmann J."/>
            <person name="van Vuuren H.J."/>
            <person name="Jones S.J."/>
            <person name="Pretorius I.S."/>
            <person name="Schmidt S.A."/>
            <person name="Borneman A.R."/>
        </authorList>
    </citation>
    <scope>NUCLEOTIDE SEQUENCE [LARGE SCALE GENOMIC DNA]</scope>
    <source>
        <strain evidence="2">cv. Chardonnay</strain>
        <tissue evidence="1">Leaf</tissue>
    </source>
</reference>